<dbReference type="EMBL" id="QGKX02000004">
    <property type="protein sequence ID" value="KAF3603528.1"/>
    <property type="molecule type" value="Genomic_DNA"/>
</dbReference>
<name>A0A8S9SRT3_BRACR</name>
<proteinExistence type="predicted"/>
<organism evidence="1 2">
    <name type="scientific">Brassica cretica</name>
    <name type="common">Mustard</name>
    <dbReference type="NCBI Taxonomy" id="69181"/>
    <lineage>
        <taxon>Eukaryota</taxon>
        <taxon>Viridiplantae</taxon>
        <taxon>Streptophyta</taxon>
        <taxon>Embryophyta</taxon>
        <taxon>Tracheophyta</taxon>
        <taxon>Spermatophyta</taxon>
        <taxon>Magnoliopsida</taxon>
        <taxon>eudicotyledons</taxon>
        <taxon>Gunneridae</taxon>
        <taxon>Pentapetalae</taxon>
        <taxon>rosids</taxon>
        <taxon>malvids</taxon>
        <taxon>Brassicales</taxon>
        <taxon>Brassicaceae</taxon>
        <taxon>Brassiceae</taxon>
        <taxon>Brassica</taxon>
    </lineage>
</organism>
<dbReference type="AlphaFoldDB" id="A0A8S9SRT3"/>
<dbReference type="Proteomes" id="UP000712600">
    <property type="component" value="Unassembled WGS sequence"/>
</dbReference>
<accession>A0A8S9SRT3</accession>
<evidence type="ECO:0000313" key="2">
    <source>
        <dbReference type="Proteomes" id="UP000712600"/>
    </source>
</evidence>
<protein>
    <submittedName>
        <fullName evidence="1">Uncharacterized protein</fullName>
    </submittedName>
</protein>
<reference evidence="1" key="1">
    <citation type="submission" date="2019-12" db="EMBL/GenBank/DDBJ databases">
        <title>Genome sequencing and annotation of Brassica cretica.</title>
        <authorList>
            <person name="Studholme D.J."/>
            <person name="Sarris P."/>
        </authorList>
    </citation>
    <scope>NUCLEOTIDE SEQUENCE</scope>
    <source>
        <strain evidence="1">PFS-109/04</strain>
        <tissue evidence="1">Leaf</tissue>
    </source>
</reference>
<comment type="caution">
    <text evidence="1">The sequence shown here is derived from an EMBL/GenBank/DDBJ whole genome shotgun (WGS) entry which is preliminary data.</text>
</comment>
<sequence>MSFELERTEDQPPPVKGIAFMANFEDERANKLEADVSLMAKSFNNMVKRLDKGVSRSLSRLNKGGISETQELESLYGYEGMKLSKSIVWKPQSYMRCLQCCDDLMHEEGRSRVTPRTVILNASVGNFPYQWKHEYQLSVTGELMYILGAQQKCLDHELKAMSLTKRFDNESSKDDKPEKQHQRSMLRDGCWSKLQELYINDSQDTSLITLHEHFALGKEHVSHLKTSLMAPDRSYLMMRTEDTEVSVSEDSVVKRFFPYMFMRSHYFNCGNQTFDIPDGGDSEEWKLADLNHSNSILPGGLHNQWNDFSVEDI</sequence>
<evidence type="ECO:0000313" key="1">
    <source>
        <dbReference type="EMBL" id="KAF3603528.1"/>
    </source>
</evidence>
<gene>
    <name evidence="1" type="ORF">F2Q69_00035304</name>
</gene>